<dbReference type="AlphaFoldDB" id="A0A0A9B3S0"/>
<sequence length="95" mass="10464">MAVSSPLSYGPFQPSCSTSDRRRICASTAASLDHRRLKSPPHQACAASHQPPAQHLLKWAMELHHWLKSGCWMRRSAVPRASVHSRCSLDTSASS</sequence>
<dbReference type="EMBL" id="GBRH01241097">
    <property type="protein sequence ID" value="JAD56798.1"/>
    <property type="molecule type" value="Transcribed_RNA"/>
</dbReference>
<reference evidence="1" key="1">
    <citation type="submission" date="2014-09" db="EMBL/GenBank/DDBJ databases">
        <authorList>
            <person name="Magalhaes I.L.F."/>
            <person name="Oliveira U."/>
            <person name="Santos F.R."/>
            <person name="Vidigal T.H.D.A."/>
            <person name="Brescovit A.D."/>
            <person name="Santos A.J."/>
        </authorList>
    </citation>
    <scope>NUCLEOTIDE SEQUENCE</scope>
    <source>
        <tissue evidence="1">Shoot tissue taken approximately 20 cm above the soil surface</tissue>
    </source>
</reference>
<organism evidence="1">
    <name type="scientific">Arundo donax</name>
    <name type="common">Giant reed</name>
    <name type="synonym">Donax arundinaceus</name>
    <dbReference type="NCBI Taxonomy" id="35708"/>
    <lineage>
        <taxon>Eukaryota</taxon>
        <taxon>Viridiplantae</taxon>
        <taxon>Streptophyta</taxon>
        <taxon>Embryophyta</taxon>
        <taxon>Tracheophyta</taxon>
        <taxon>Spermatophyta</taxon>
        <taxon>Magnoliopsida</taxon>
        <taxon>Liliopsida</taxon>
        <taxon>Poales</taxon>
        <taxon>Poaceae</taxon>
        <taxon>PACMAD clade</taxon>
        <taxon>Arundinoideae</taxon>
        <taxon>Arundineae</taxon>
        <taxon>Arundo</taxon>
    </lineage>
</organism>
<protein>
    <submittedName>
        <fullName evidence="1">Uncharacterized protein</fullName>
    </submittedName>
</protein>
<accession>A0A0A9B3S0</accession>
<reference evidence="1" key="2">
    <citation type="journal article" date="2015" name="Data Brief">
        <title>Shoot transcriptome of the giant reed, Arundo donax.</title>
        <authorList>
            <person name="Barrero R.A."/>
            <person name="Guerrero F.D."/>
            <person name="Moolhuijzen P."/>
            <person name="Goolsby J.A."/>
            <person name="Tidwell J."/>
            <person name="Bellgard S.E."/>
            <person name="Bellgard M.I."/>
        </authorList>
    </citation>
    <scope>NUCLEOTIDE SEQUENCE</scope>
    <source>
        <tissue evidence="1">Shoot tissue taken approximately 20 cm above the soil surface</tissue>
    </source>
</reference>
<proteinExistence type="predicted"/>
<name>A0A0A9B3S0_ARUDO</name>
<evidence type="ECO:0000313" key="1">
    <source>
        <dbReference type="EMBL" id="JAD56798.1"/>
    </source>
</evidence>